<dbReference type="Proteomes" id="UP000016860">
    <property type="component" value="Unassembled WGS sequence"/>
</dbReference>
<gene>
    <name evidence="1" type="ORF">L323_17155</name>
</gene>
<dbReference type="OrthoDB" id="2087128at2"/>
<proteinExistence type="predicted"/>
<dbReference type="PATRIC" id="fig|1330534.3.peg.3405"/>
<accession>U4QXK1</accession>
<name>U4QXK1_9FIRM</name>
<evidence type="ECO:0000313" key="1">
    <source>
        <dbReference type="EMBL" id="EPR09272.1"/>
    </source>
</evidence>
<dbReference type="AlphaFoldDB" id="U4QXK1"/>
<dbReference type="EMBL" id="ATAY01000088">
    <property type="protein sequence ID" value="EPR09272.1"/>
    <property type="molecule type" value="Genomic_DNA"/>
</dbReference>
<dbReference type="STRING" id="1330534.L323_17155"/>
<organism evidence="1 2">
    <name type="scientific">Ruminiclostridium papyrosolvens C7</name>
    <dbReference type="NCBI Taxonomy" id="1330534"/>
    <lineage>
        <taxon>Bacteria</taxon>
        <taxon>Bacillati</taxon>
        <taxon>Bacillota</taxon>
        <taxon>Clostridia</taxon>
        <taxon>Eubacteriales</taxon>
        <taxon>Oscillospiraceae</taxon>
        <taxon>Ruminiclostridium</taxon>
    </lineage>
</organism>
<evidence type="ECO:0000313" key="2">
    <source>
        <dbReference type="Proteomes" id="UP000016860"/>
    </source>
</evidence>
<evidence type="ECO:0008006" key="3">
    <source>
        <dbReference type="Google" id="ProtNLM"/>
    </source>
</evidence>
<comment type="caution">
    <text evidence="1">The sequence shown here is derived from an EMBL/GenBank/DDBJ whole genome shotgun (WGS) entry which is preliminary data.</text>
</comment>
<sequence length="162" mass="17994">MKSSHTPYYNIPDCYFDDRQNNNMINPESFPTGIPTGGPFGSTAFPMGSSTVGQTIPFMNPQNQSMSQPQNMNQSLNPLAPITPTTEPQPMTTQSTEFMNGFLRTQIGKTVRVEFLIGTGTLVDKFGRLLAVGANYLVLRQAETDDIVVCDFFTIKFVTFYL</sequence>
<protein>
    <recommendedName>
        <fullName evidence="3">Spore coat protein GerQ</fullName>
    </recommendedName>
</protein>
<dbReference type="RefSeq" id="WP_020816828.1">
    <property type="nucleotide sequence ID" value="NZ_ATAY01000088.1"/>
</dbReference>
<reference evidence="1 2" key="1">
    <citation type="journal article" date="2013" name="Genome Announc.">
        <title>Draft Genome Sequence of the Cellulolytic Bacterium Clostridium papyrosolvens C7 (ATCC 700395).</title>
        <authorList>
            <person name="Zepeda V."/>
            <person name="Dassa B."/>
            <person name="Borovok I."/>
            <person name="Lamed R."/>
            <person name="Bayer E.A."/>
            <person name="Cate J.H."/>
        </authorList>
    </citation>
    <scope>NUCLEOTIDE SEQUENCE [LARGE SCALE GENOMIC DNA]</scope>
    <source>
        <strain evidence="1 2">C7</strain>
    </source>
</reference>